<proteinExistence type="predicted"/>
<dbReference type="Pfam" id="PF09234">
    <property type="entry name" value="DUF1963"/>
    <property type="match status" value="1"/>
</dbReference>
<keyword evidence="2" id="KW-1185">Reference proteome</keyword>
<name>A0A9W6R781_9PSEU</name>
<sequence>MTGWTDRLSAVARDWLPAEIAASWIELFRPAARLVPGGDGQRVGQLGGSPSLPVEAEWPKWPEVGPLTFIAEVDCAALPRETLDIPLPERGRLLFFYFDGRYQVDHDDPYLDPAEPQWAQGARVVFVPAGVPTSERPAPAGLRPYPRVDLTTELMATAPQQEHHLLEQVRLGTGLSLTGAIEDVRVGDQDGPDVFDELIYRADPHGPRHRIGGFADPVQGPVEQEIAALVLDGVPWDDPRHVQEAARWVLLAQFDSHDFGTGDDEMMMWGDAGSLYWLIPRDDLAAGRFDAARFTMQCG</sequence>
<dbReference type="PANTHER" id="PTHR36436:SF6">
    <property type="entry name" value="SLL5081 PROTEIN"/>
    <property type="match status" value="1"/>
</dbReference>
<dbReference type="Gene3D" id="2.30.320.10">
    <property type="entry name" value="YwqG-like"/>
    <property type="match status" value="1"/>
</dbReference>
<dbReference type="InterPro" id="IPR015315">
    <property type="entry name" value="DUF1963"/>
</dbReference>
<evidence type="ECO:0000313" key="1">
    <source>
        <dbReference type="EMBL" id="GLY70366.1"/>
    </source>
</evidence>
<gene>
    <name evidence="1" type="ORF">Atai01_69850</name>
</gene>
<dbReference type="PANTHER" id="PTHR36436">
    <property type="entry name" value="SLL5081 PROTEIN"/>
    <property type="match status" value="1"/>
</dbReference>
<evidence type="ECO:0000313" key="2">
    <source>
        <dbReference type="Proteomes" id="UP001165136"/>
    </source>
</evidence>
<organism evidence="1 2">
    <name type="scientific">Amycolatopsis taiwanensis</name>
    <dbReference type="NCBI Taxonomy" id="342230"/>
    <lineage>
        <taxon>Bacteria</taxon>
        <taxon>Bacillati</taxon>
        <taxon>Actinomycetota</taxon>
        <taxon>Actinomycetes</taxon>
        <taxon>Pseudonocardiales</taxon>
        <taxon>Pseudonocardiaceae</taxon>
        <taxon>Amycolatopsis</taxon>
    </lineage>
</organism>
<dbReference type="SUPFAM" id="SSF103032">
    <property type="entry name" value="Hypothetical protein YwqG"/>
    <property type="match status" value="1"/>
</dbReference>
<protein>
    <recommendedName>
        <fullName evidence="3">DUF1963 domain-containing protein</fullName>
    </recommendedName>
</protein>
<reference evidence="1" key="1">
    <citation type="submission" date="2023-03" db="EMBL/GenBank/DDBJ databases">
        <title>Amycolatopsis taiwanensis NBRC 103393.</title>
        <authorList>
            <person name="Ichikawa N."/>
            <person name="Sato H."/>
            <person name="Tonouchi N."/>
        </authorList>
    </citation>
    <scope>NUCLEOTIDE SEQUENCE</scope>
    <source>
        <strain evidence="1">NBRC 103393</strain>
    </source>
</reference>
<dbReference type="AlphaFoldDB" id="A0A9W6R781"/>
<dbReference type="EMBL" id="BSTI01000022">
    <property type="protein sequence ID" value="GLY70366.1"/>
    <property type="molecule type" value="Genomic_DNA"/>
</dbReference>
<dbReference type="InterPro" id="IPR035948">
    <property type="entry name" value="YwqG-like_sf"/>
</dbReference>
<comment type="caution">
    <text evidence="1">The sequence shown here is derived from an EMBL/GenBank/DDBJ whole genome shotgun (WGS) entry which is preliminary data.</text>
</comment>
<accession>A0A9W6R781</accession>
<evidence type="ECO:0008006" key="3">
    <source>
        <dbReference type="Google" id="ProtNLM"/>
    </source>
</evidence>
<dbReference type="Proteomes" id="UP001165136">
    <property type="component" value="Unassembled WGS sequence"/>
</dbReference>